<dbReference type="Gene3D" id="3.40.50.1110">
    <property type="entry name" value="SGNH hydrolase"/>
    <property type="match status" value="1"/>
</dbReference>
<dbReference type="InterPro" id="IPR036514">
    <property type="entry name" value="SGNH_hydro_sf"/>
</dbReference>
<dbReference type="SUPFAM" id="SSF52266">
    <property type="entry name" value="SGNH hydrolase"/>
    <property type="match status" value="1"/>
</dbReference>
<organism evidence="1 2">
    <name type="scientific">Massilia violaceinigra</name>
    <dbReference type="NCBI Taxonomy" id="2045208"/>
    <lineage>
        <taxon>Bacteria</taxon>
        <taxon>Pseudomonadati</taxon>
        <taxon>Pseudomonadota</taxon>
        <taxon>Betaproteobacteria</taxon>
        <taxon>Burkholderiales</taxon>
        <taxon>Oxalobacteraceae</taxon>
        <taxon>Telluria group</taxon>
        <taxon>Massilia</taxon>
    </lineage>
</organism>
<gene>
    <name evidence="1" type="ORF">INH39_25575</name>
</gene>
<proteinExistence type="predicted"/>
<dbReference type="Proteomes" id="UP000831532">
    <property type="component" value="Chromosome"/>
</dbReference>
<keyword evidence="2" id="KW-1185">Reference proteome</keyword>
<reference evidence="1 2" key="1">
    <citation type="submission" date="2020-10" db="EMBL/GenBank/DDBJ databases">
        <title>Genome analysis of Massilia species.</title>
        <authorList>
            <person name="Jung D.-H."/>
        </authorList>
    </citation>
    <scope>NUCLEOTIDE SEQUENCE [LARGE SCALE GENOMIC DNA]</scope>
    <source>
        <strain evidence="2">sipir</strain>
    </source>
</reference>
<evidence type="ECO:0000313" key="2">
    <source>
        <dbReference type="Proteomes" id="UP000831532"/>
    </source>
</evidence>
<sequence length="549" mass="56592">MPEINIIGQTTTAAQTVAVTAAPTSAGTAYVNPRASSSVTIVNTTAAGQDADVQYQLNATGWKRLGRSEGVTLAANVAADTLYFRRNGADPGTVEVSMESAPVISAGSAPVAIGVTTGPGNAVGLGLGARMRRLGVDSIKGAAKWFGNTIGGLTFGTLPVNGSAYRATSGLLMVAEAPFYALQLVVVNQVNNAITGLRAIAGVTESIDTSVAANRCKPVIGGVAYGAMAAAGSVNGFYPLTWGGQATPTIPASVTSAQFAVSDILPVNSVPRADVPGALPAVVIRVDQIPATGGNYSFVLTSAAMRTATAANRGRVVQTFNTGADALTNPNVNLNLSGDTPLIFPIFHYAVPSLTVAVCGDSTEQNDSLVTDVFTSWGYRGCADASSPKRPVNYLNLGSSSKTAPEYWARCQEIIAAGVPVDTLVIGPASVNDGYTIGTIARLFSDAKSRAMEIVRFCRANGISNLIWIPLLPFNSNTTAQDAYRLEFNAWLATIPGTTTLNFPALGNGATPERWVATMNFSADGIHPSELAIDTVMAPALTAALNAIA</sequence>
<evidence type="ECO:0000313" key="1">
    <source>
        <dbReference type="EMBL" id="UOD28782.1"/>
    </source>
</evidence>
<protein>
    <recommendedName>
        <fullName evidence="3">SGNH hydrolase-type esterase domain-containing protein</fullName>
    </recommendedName>
</protein>
<dbReference type="EMBL" id="CP063361">
    <property type="protein sequence ID" value="UOD28782.1"/>
    <property type="molecule type" value="Genomic_DNA"/>
</dbReference>
<accession>A0ABY4A2A8</accession>
<name>A0ABY4A2A8_9BURK</name>
<evidence type="ECO:0008006" key="3">
    <source>
        <dbReference type="Google" id="ProtNLM"/>
    </source>
</evidence>
<dbReference type="RefSeq" id="WP_243489928.1">
    <property type="nucleotide sequence ID" value="NZ_CP063361.1"/>
</dbReference>